<proteinExistence type="predicted"/>
<keyword evidence="2" id="KW-1185">Reference proteome</keyword>
<dbReference type="InParanoid" id="F4X6D0"/>
<dbReference type="AlphaFoldDB" id="F4X6D0"/>
<dbReference type="EMBL" id="GL888812">
    <property type="protein sequence ID" value="EGI57970.1"/>
    <property type="molecule type" value="Genomic_DNA"/>
</dbReference>
<gene>
    <name evidence="1" type="ORF">G5I_13948</name>
</gene>
<evidence type="ECO:0000313" key="2">
    <source>
        <dbReference type="Proteomes" id="UP000007755"/>
    </source>
</evidence>
<accession>F4X6D0</accession>
<name>F4X6D0_ACREC</name>
<dbReference type="Proteomes" id="UP000007755">
    <property type="component" value="Unassembled WGS sequence"/>
</dbReference>
<reference evidence="1" key="1">
    <citation type="submission" date="2011-02" db="EMBL/GenBank/DDBJ databases">
        <title>The genome of the leaf-cutting ant Acromyrmex echinatior suggests key adaptations to social evolution and fungus farming.</title>
        <authorList>
            <person name="Nygaard S."/>
            <person name="Zhang G."/>
        </authorList>
    </citation>
    <scope>NUCLEOTIDE SEQUENCE</scope>
</reference>
<sequence>MKNGNPRCAQTPLRRLWDGTWCADTEVEPQKIIQSRSRNRLTELYHATESSNGRYRVFLKVAGESFSDKVRMNTDKNPWSVLQDRFSFLVSLNSLIKLQMIERSSLPSSSTCDKDSTECGLRYLPGCLRFERGWRWEGALLKEITNTGKMLLEKADGASRHKKAIMNAPVIN</sequence>
<protein>
    <submittedName>
        <fullName evidence="1">Uncharacterized protein</fullName>
    </submittedName>
</protein>
<evidence type="ECO:0000313" key="1">
    <source>
        <dbReference type="EMBL" id="EGI57970.1"/>
    </source>
</evidence>
<organism evidence="2">
    <name type="scientific">Acromyrmex echinatior</name>
    <name type="common">Panamanian leafcutter ant</name>
    <name type="synonym">Acromyrmex octospinosus echinatior</name>
    <dbReference type="NCBI Taxonomy" id="103372"/>
    <lineage>
        <taxon>Eukaryota</taxon>
        <taxon>Metazoa</taxon>
        <taxon>Ecdysozoa</taxon>
        <taxon>Arthropoda</taxon>
        <taxon>Hexapoda</taxon>
        <taxon>Insecta</taxon>
        <taxon>Pterygota</taxon>
        <taxon>Neoptera</taxon>
        <taxon>Endopterygota</taxon>
        <taxon>Hymenoptera</taxon>
        <taxon>Apocrita</taxon>
        <taxon>Aculeata</taxon>
        <taxon>Formicoidea</taxon>
        <taxon>Formicidae</taxon>
        <taxon>Myrmicinae</taxon>
        <taxon>Acromyrmex</taxon>
    </lineage>
</organism>